<dbReference type="GO" id="GO:0000139">
    <property type="term" value="C:Golgi membrane"/>
    <property type="evidence" value="ECO:0007669"/>
    <property type="project" value="UniProtKB-SubCell"/>
</dbReference>
<dbReference type="OMA" id="WAPDISM"/>
<organism evidence="7 8">
    <name type="scientific">Rosa chinensis</name>
    <name type="common">China rose</name>
    <dbReference type="NCBI Taxonomy" id="74649"/>
    <lineage>
        <taxon>Eukaryota</taxon>
        <taxon>Viridiplantae</taxon>
        <taxon>Streptophyta</taxon>
        <taxon>Embryophyta</taxon>
        <taxon>Tracheophyta</taxon>
        <taxon>Spermatophyta</taxon>
        <taxon>Magnoliopsida</taxon>
        <taxon>eudicotyledons</taxon>
        <taxon>Gunneridae</taxon>
        <taxon>Pentapetalae</taxon>
        <taxon>rosids</taxon>
        <taxon>fabids</taxon>
        <taxon>Rosales</taxon>
        <taxon>Rosaceae</taxon>
        <taxon>Rosoideae</taxon>
        <taxon>Rosoideae incertae sedis</taxon>
        <taxon>Rosa</taxon>
    </lineage>
</organism>
<dbReference type="InterPro" id="IPR004263">
    <property type="entry name" value="Exostosin"/>
</dbReference>
<keyword evidence="7" id="KW-0808">Transferase</keyword>
<proteinExistence type="inferred from homology"/>
<evidence type="ECO:0000256" key="3">
    <source>
        <dbReference type="ARBA" id="ARBA00022676"/>
    </source>
</evidence>
<comment type="subcellular location">
    <subcellularLocation>
        <location evidence="1">Golgi apparatus membrane</location>
        <topology evidence="1">Single-pass type II membrane protein</topology>
    </subcellularLocation>
</comment>
<evidence type="ECO:0000256" key="2">
    <source>
        <dbReference type="ARBA" id="ARBA00010271"/>
    </source>
</evidence>
<protein>
    <submittedName>
        <fullName evidence="7">Putative xylogalacturonan beta-1,3-xylosyltransferase</fullName>
        <ecNumber evidence="7">2.4.2.41</ecNumber>
    </submittedName>
</protein>
<dbReference type="AlphaFoldDB" id="A0A2P6RIN1"/>
<gene>
    <name evidence="7" type="ORF">RchiOBHm_Chr2g0087551</name>
</gene>
<dbReference type="EMBL" id="PDCK01000040">
    <property type="protein sequence ID" value="PRQ46299.1"/>
    <property type="molecule type" value="Genomic_DNA"/>
</dbReference>
<dbReference type="Proteomes" id="UP000238479">
    <property type="component" value="Chromosome 2"/>
</dbReference>
<evidence type="ECO:0000256" key="5">
    <source>
        <dbReference type="ARBA" id="ARBA00023034"/>
    </source>
</evidence>
<dbReference type="GO" id="GO:0102983">
    <property type="term" value="F:xylogalacturonan beta-1,3-xylosyltransferase activity"/>
    <property type="evidence" value="ECO:0007669"/>
    <property type="project" value="UniProtKB-EC"/>
</dbReference>
<keyword evidence="3 7" id="KW-0328">Glycosyltransferase</keyword>
<feature type="domain" description="Exostosin GT47" evidence="6">
    <location>
        <begin position="78"/>
        <end position="348"/>
    </location>
</feature>
<dbReference type="InterPro" id="IPR040911">
    <property type="entry name" value="Exostosin_GT47"/>
</dbReference>
<evidence type="ECO:0000256" key="1">
    <source>
        <dbReference type="ARBA" id="ARBA00004323"/>
    </source>
</evidence>
<dbReference type="EC" id="2.4.2.41" evidence="7"/>
<evidence type="ECO:0000313" key="8">
    <source>
        <dbReference type="Proteomes" id="UP000238479"/>
    </source>
</evidence>
<keyword evidence="4" id="KW-0735">Signal-anchor</keyword>
<keyword evidence="5" id="KW-0333">Golgi apparatus</keyword>
<sequence>MAVLHLFRLKNLLEKKEEGLAEARAAIYKASRTRNYTSDKEESFIPRGNIYRNAYAFHQSHIEMIKRFKVWSYKEGQLPLTHVGPMDCIYSIEGHFIDEMGNGKSPFMAQHHDEAHVYFLPVSVANIVKYIYMPVTDWHRARMVRVVKDYVNLIADRYPHWNRSKGADHFMLSCHDWAPGVTKDDPELYANLMRVLCNANTSEGFKPIRDVSVPEYNILDKLKLNSFSLGQPPDKRSILGFFAGGRAHGDIRPLLFEHWENKDAEILVYEKVPKELNYNKLMEQSKFCFCPSGWEVASPRIIESLQSGCVPVIIADNYELPFNDVLDWCKFSLFIPSSRIPEIKTILKGVSDKKYLKMQQRVMKVRRHFELNRPAKPFDVIHMVLHSVWLRRLNVKL</sequence>
<dbReference type="Gramene" id="PRQ46299">
    <property type="protein sequence ID" value="PRQ46299"/>
    <property type="gene ID" value="RchiOBHm_Chr2g0087551"/>
</dbReference>
<dbReference type="PANTHER" id="PTHR11062:SF124">
    <property type="entry name" value="XYLOGALACTURONAN BETA-1,3-XYLOSYLTRANSFERASE"/>
    <property type="match status" value="1"/>
</dbReference>
<evidence type="ECO:0000256" key="4">
    <source>
        <dbReference type="ARBA" id="ARBA00022968"/>
    </source>
</evidence>
<dbReference type="Pfam" id="PF03016">
    <property type="entry name" value="Exostosin_GT47"/>
    <property type="match status" value="1"/>
</dbReference>
<dbReference type="STRING" id="74649.A0A2P6RIN1"/>
<keyword evidence="4" id="KW-0812">Transmembrane</keyword>
<evidence type="ECO:0000313" key="7">
    <source>
        <dbReference type="EMBL" id="PRQ46299.1"/>
    </source>
</evidence>
<keyword evidence="8" id="KW-1185">Reference proteome</keyword>
<accession>A0A2P6RIN1</accession>
<comment type="caution">
    <text evidence="7">The sequence shown here is derived from an EMBL/GenBank/DDBJ whole genome shotgun (WGS) entry which is preliminary data.</text>
</comment>
<dbReference type="PANTHER" id="PTHR11062">
    <property type="entry name" value="EXOSTOSIN HEPARAN SULFATE GLYCOSYLTRANSFERASE -RELATED"/>
    <property type="match status" value="1"/>
</dbReference>
<name>A0A2P6RIN1_ROSCH</name>
<reference evidence="7 8" key="1">
    <citation type="journal article" date="2018" name="Nat. Genet.">
        <title>The Rosa genome provides new insights in the design of modern roses.</title>
        <authorList>
            <person name="Bendahmane M."/>
        </authorList>
    </citation>
    <scope>NUCLEOTIDE SEQUENCE [LARGE SCALE GENOMIC DNA]</scope>
    <source>
        <strain evidence="8">cv. Old Blush</strain>
    </source>
</reference>
<comment type="similarity">
    <text evidence="2">Belongs to the glycosyltransferase 47 family.</text>
</comment>
<evidence type="ECO:0000259" key="6">
    <source>
        <dbReference type="Pfam" id="PF03016"/>
    </source>
</evidence>